<dbReference type="Gene3D" id="3.30.2350.10">
    <property type="entry name" value="Pseudouridine synthase"/>
    <property type="match status" value="1"/>
</dbReference>
<keyword evidence="3" id="KW-0694">RNA-binding</keyword>
<feature type="domain" description="Pseudouridine synthase RsuA/RluA-like" evidence="6">
    <location>
        <begin position="84"/>
        <end position="248"/>
    </location>
</feature>
<evidence type="ECO:0000259" key="6">
    <source>
        <dbReference type="Pfam" id="PF00849"/>
    </source>
</evidence>
<dbReference type="SUPFAM" id="SSF55174">
    <property type="entry name" value="Alpha-L RNA-binding motif"/>
    <property type="match status" value="1"/>
</dbReference>
<dbReference type="Gene3D" id="3.10.290.10">
    <property type="entry name" value="RNA-binding S4 domain"/>
    <property type="match status" value="1"/>
</dbReference>
<dbReference type="InterPro" id="IPR020103">
    <property type="entry name" value="PsdUridine_synth_cat_dom_sf"/>
</dbReference>
<name>A0ABZ2KFA7_9BACT</name>
<evidence type="ECO:0000313" key="8">
    <source>
        <dbReference type="Proteomes" id="UP001379533"/>
    </source>
</evidence>
<keyword evidence="8" id="KW-1185">Reference proteome</keyword>
<sequence length="314" mass="34767">MRVPDDLSGKPLDAVVRTLFSLTWGKARSCIETGKVQLDGQTVTNTTRRVRAGVDVTLRMSAPRPQHTRRADLEADRIIHIDAHVVVVNKPAGISTIPYGDEEDPDTLDARVRNYLSRQQTERGGGRPALGIVHRLDKETSGLIVFTRTWLAKKSLTDQFRAHTIGRRYLAIVHGDLRTARTIRSHLVADRGDGLRGSTQRPGQLEKGGSSPQLAITHVEPVEKLRGATLVACRLETGRTHQIRIHLSEAGHPLLGERVYIRGFQGETIPAPRLMLHAAELGFVHPALQRPMSFTQPLPQDIEETLARLAVVPK</sequence>
<evidence type="ECO:0000256" key="2">
    <source>
        <dbReference type="ARBA" id="ARBA00023235"/>
    </source>
</evidence>
<protein>
    <recommendedName>
        <fullName evidence="4">Pseudouridine synthase</fullName>
        <ecNumber evidence="4">5.4.99.-</ecNumber>
    </recommendedName>
</protein>
<evidence type="ECO:0000256" key="4">
    <source>
        <dbReference type="RuleBase" id="RU362028"/>
    </source>
</evidence>
<proteinExistence type="inferred from homology"/>
<dbReference type="InterPro" id="IPR006145">
    <property type="entry name" value="PsdUridine_synth_RsuA/RluA"/>
</dbReference>
<dbReference type="PROSITE" id="PS50889">
    <property type="entry name" value="S4"/>
    <property type="match status" value="1"/>
</dbReference>
<gene>
    <name evidence="7" type="ORF">LZC95_10455</name>
</gene>
<dbReference type="InterPro" id="IPR050188">
    <property type="entry name" value="RluA_PseudoU_synthase"/>
</dbReference>
<dbReference type="Proteomes" id="UP001379533">
    <property type="component" value="Chromosome"/>
</dbReference>
<evidence type="ECO:0000313" key="7">
    <source>
        <dbReference type="EMBL" id="WXA97256.1"/>
    </source>
</evidence>
<dbReference type="InterPro" id="IPR006225">
    <property type="entry name" value="PsdUridine_synth_RluC/D"/>
</dbReference>
<dbReference type="Pfam" id="PF00849">
    <property type="entry name" value="PseudoU_synth_2"/>
    <property type="match status" value="1"/>
</dbReference>
<dbReference type="InterPro" id="IPR036986">
    <property type="entry name" value="S4_RNA-bd_sf"/>
</dbReference>
<evidence type="ECO:0000256" key="1">
    <source>
        <dbReference type="ARBA" id="ARBA00010876"/>
    </source>
</evidence>
<feature type="region of interest" description="Disordered" evidence="5">
    <location>
        <begin position="191"/>
        <end position="211"/>
    </location>
</feature>
<dbReference type="InterPro" id="IPR006224">
    <property type="entry name" value="PsdUridine_synth_RluA-like_CS"/>
</dbReference>
<dbReference type="EMBL" id="CP089982">
    <property type="protein sequence ID" value="WXA97256.1"/>
    <property type="molecule type" value="Genomic_DNA"/>
</dbReference>
<accession>A0ABZ2KFA7</accession>
<reference evidence="7 8" key="1">
    <citation type="submission" date="2021-12" db="EMBL/GenBank/DDBJ databases">
        <title>Discovery of the Pendulisporaceae a myxobacterial family with distinct sporulation behavior and unique specialized metabolism.</title>
        <authorList>
            <person name="Garcia R."/>
            <person name="Popoff A."/>
            <person name="Bader C.D."/>
            <person name="Loehr J."/>
            <person name="Walesch S."/>
            <person name="Walt C."/>
            <person name="Boldt J."/>
            <person name="Bunk B."/>
            <person name="Haeckl F.J.F.P.J."/>
            <person name="Gunesch A.P."/>
            <person name="Birkelbach J."/>
            <person name="Nuebel U."/>
            <person name="Pietschmann T."/>
            <person name="Bach T."/>
            <person name="Mueller R."/>
        </authorList>
    </citation>
    <scope>NUCLEOTIDE SEQUENCE [LARGE SCALE GENOMIC DNA]</scope>
    <source>
        <strain evidence="7 8">MSr12523</strain>
    </source>
</reference>
<comment type="similarity">
    <text evidence="1 4">Belongs to the pseudouridine synthase RluA family.</text>
</comment>
<dbReference type="EC" id="5.4.99.-" evidence="4"/>
<dbReference type="PROSITE" id="PS01129">
    <property type="entry name" value="PSI_RLU"/>
    <property type="match status" value="1"/>
</dbReference>
<dbReference type="SUPFAM" id="SSF55120">
    <property type="entry name" value="Pseudouridine synthase"/>
    <property type="match status" value="1"/>
</dbReference>
<dbReference type="PANTHER" id="PTHR21600:SF87">
    <property type="entry name" value="RNA PSEUDOURIDYLATE SYNTHASE DOMAIN-CONTAINING PROTEIN 1"/>
    <property type="match status" value="1"/>
</dbReference>
<dbReference type="PANTHER" id="PTHR21600">
    <property type="entry name" value="MITOCHONDRIAL RNA PSEUDOURIDINE SYNTHASE"/>
    <property type="match status" value="1"/>
</dbReference>
<organism evidence="7 8">
    <name type="scientific">Pendulispora brunnea</name>
    <dbReference type="NCBI Taxonomy" id="2905690"/>
    <lineage>
        <taxon>Bacteria</taxon>
        <taxon>Pseudomonadati</taxon>
        <taxon>Myxococcota</taxon>
        <taxon>Myxococcia</taxon>
        <taxon>Myxococcales</taxon>
        <taxon>Sorangiineae</taxon>
        <taxon>Pendulisporaceae</taxon>
        <taxon>Pendulispora</taxon>
    </lineage>
</organism>
<comment type="catalytic activity">
    <reaction evidence="4">
        <text>a uridine in RNA = a pseudouridine in RNA</text>
        <dbReference type="Rhea" id="RHEA:48348"/>
        <dbReference type="Rhea" id="RHEA-COMP:12068"/>
        <dbReference type="Rhea" id="RHEA-COMP:12069"/>
        <dbReference type="ChEBI" id="CHEBI:65314"/>
        <dbReference type="ChEBI" id="CHEBI:65315"/>
    </reaction>
</comment>
<evidence type="ECO:0000256" key="5">
    <source>
        <dbReference type="SAM" id="MobiDB-lite"/>
    </source>
</evidence>
<comment type="function">
    <text evidence="4">Responsible for synthesis of pseudouridine from uracil.</text>
</comment>
<dbReference type="CDD" id="cd02869">
    <property type="entry name" value="PseudoU_synth_RluA_like"/>
    <property type="match status" value="1"/>
</dbReference>
<dbReference type="RefSeq" id="WP_394847871.1">
    <property type="nucleotide sequence ID" value="NZ_CP089982.1"/>
</dbReference>
<keyword evidence="2 4" id="KW-0413">Isomerase</keyword>
<evidence type="ECO:0000256" key="3">
    <source>
        <dbReference type="PROSITE-ProRule" id="PRU00182"/>
    </source>
</evidence>
<dbReference type="NCBIfam" id="TIGR00005">
    <property type="entry name" value="rluA_subfam"/>
    <property type="match status" value="1"/>
</dbReference>